<name>A0AAV1JLF4_9NEOP</name>
<dbReference type="Gene3D" id="3.30.40.10">
    <property type="entry name" value="Zinc/RING finger domain, C3HC4 (zinc finger)"/>
    <property type="match status" value="1"/>
</dbReference>
<evidence type="ECO:0000256" key="5">
    <source>
        <dbReference type="SAM" id="MobiDB-lite"/>
    </source>
</evidence>
<feature type="repeat" description="ANK" evidence="3">
    <location>
        <begin position="304"/>
        <end position="336"/>
    </location>
</feature>
<evidence type="ECO:0000256" key="4">
    <source>
        <dbReference type="SAM" id="Coils"/>
    </source>
</evidence>
<feature type="compositionally biased region" description="Basic and acidic residues" evidence="5">
    <location>
        <begin position="648"/>
        <end position="665"/>
    </location>
</feature>
<dbReference type="Proteomes" id="UP001497472">
    <property type="component" value="Unassembled WGS sequence"/>
</dbReference>
<dbReference type="EMBL" id="CAVLEF010000081">
    <property type="protein sequence ID" value="CAK1550323.1"/>
    <property type="molecule type" value="Genomic_DNA"/>
</dbReference>
<dbReference type="SUPFAM" id="SSF48403">
    <property type="entry name" value="Ankyrin repeat"/>
    <property type="match status" value="1"/>
</dbReference>
<keyword evidence="4" id="KW-0175">Coiled coil</keyword>
<feature type="compositionally biased region" description="Basic residues" evidence="5">
    <location>
        <begin position="681"/>
        <end position="690"/>
    </location>
</feature>
<dbReference type="InterPro" id="IPR050776">
    <property type="entry name" value="Ank_Repeat/CDKN_Inhibitor"/>
</dbReference>
<dbReference type="InterPro" id="IPR036770">
    <property type="entry name" value="Ankyrin_rpt-contain_sf"/>
</dbReference>
<sequence>MSNKCILKCGKFFSIIGDGIKCSKCSVPFHKQCLSPEARNNPKWHCGDCKTKKVKSSDPTAQSPVDERTPDPVEQQLQLLRSELSGFREEIYNLVKAINGRLDNFEERIASLESQMQEKARMPEVVDSVAVLQKRLNESEQLRLINDVVISGVPEVSGENPVHTVITLTNKIGITLEERDIVMAQRVGPRIQKSLTSTEGAVRPRIVVVRLSRKRLRDEIIQAARVRRGADTSGTGINGCSPLQRAAADGHVDAVRLLLEQGADPNKQDHVHGNTAAHEAAWKGYSRCVALLARVCDLRVRNAAGFVALHLATQNGHNQSARELLLAGAPPDLQNNYGDTSLHTAARYGHAGVTRILISAQCRVSEQNKNGDTALHIAAAMGRRKLTRILLEAGCDKSLKNHQGETARDIATRKGLNEIIAILNTPVSKQPKKKDRHRDKSKDRSIDEPDNGKARDRSKEKKKKNVHFETPQVQWSPYGCHYYPDPKYFPKPKLSSLPTEPLKKGEQYYLDLAGNIKKGPIGAGYTCYCAPFFKHMENKLNEDKNDLKRHIDRAHERIDQKVTDLEMKTQGQISELTRFVAAERALCKERHKHLEQWLTRGIMFRASERVKKLDFSPKGSVDIPPIKRTRSLELLDGTTKDWGAGHDMMGHLEHSDRSDHIKDLDCNATSKSTEELDRSPRSPRRRHALKNSKSSDYLDAGPSRSLKSPITIRSHVNCSGQQQNLPTEVHVKFNQLPQNLNHPENLISNDRYISPSRLSIPLSTGSKPENKENLEDNTIHINSGDSCQNVPAWKSQVLQRTADDIRKRVMLEKEVSNAMSRNVHQNPHDNVIEREPRKSVQELVAQVEQQQRCTSPERLPLAIKVPERETVMPPKVQLPPAIKMPQQPQRPAPVLKEKPPKIKRFSLQNFIPFPTRKAFQSSQKDNGNNSESSDEEDNPIRTTNQPGPMKSTNLLQTLPLPNYETMSTKSQSPAPQVQCNYSQNIRIIPKDAYFHELPNRQVHNQIPRREMIEPGLPVPQYCQNQYDYEPGLPQAQQTRNRNPIFHQTGVFNAMMNDHIIREIERIPQCYSEHLDQNTEIEIANQNEHFRGYYDNRPPMYPNFGRNPHMRKPDHNLLHSRLQSLAINTHLTETQSQTDRESHNDSGYSTKVYGSSQGPSPSLSGNVEDNLSGQRVNILNKEQLGTSSLV</sequence>
<dbReference type="AlphaFoldDB" id="A0AAV1JLF4"/>
<evidence type="ECO:0000313" key="6">
    <source>
        <dbReference type="EMBL" id="CAK1550323.1"/>
    </source>
</evidence>
<dbReference type="CDD" id="cd15489">
    <property type="entry name" value="PHD_SF"/>
    <property type="match status" value="1"/>
</dbReference>
<dbReference type="Pfam" id="PF12796">
    <property type="entry name" value="Ank_2"/>
    <property type="match status" value="2"/>
</dbReference>
<feature type="compositionally biased region" description="Low complexity" evidence="5">
    <location>
        <begin position="1153"/>
        <end position="1164"/>
    </location>
</feature>
<feature type="region of interest" description="Disordered" evidence="5">
    <location>
        <begin position="422"/>
        <end position="468"/>
    </location>
</feature>
<feature type="region of interest" description="Disordered" evidence="5">
    <location>
        <begin position="51"/>
        <end position="72"/>
    </location>
</feature>
<keyword evidence="7" id="KW-1185">Reference proteome</keyword>
<feature type="compositionally biased region" description="Basic and acidic residues" evidence="5">
    <location>
        <begin position="438"/>
        <end position="459"/>
    </location>
</feature>
<organism evidence="6 7">
    <name type="scientific">Leptosia nina</name>
    <dbReference type="NCBI Taxonomy" id="320188"/>
    <lineage>
        <taxon>Eukaryota</taxon>
        <taxon>Metazoa</taxon>
        <taxon>Ecdysozoa</taxon>
        <taxon>Arthropoda</taxon>
        <taxon>Hexapoda</taxon>
        <taxon>Insecta</taxon>
        <taxon>Pterygota</taxon>
        <taxon>Neoptera</taxon>
        <taxon>Endopterygota</taxon>
        <taxon>Lepidoptera</taxon>
        <taxon>Glossata</taxon>
        <taxon>Ditrysia</taxon>
        <taxon>Papilionoidea</taxon>
        <taxon>Pieridae</taxon>
        <taxon>Pierinae</taxon>
        <taxon>Leptosia</taxon>
    </lineage>
</organism>
<dbReference type="PROSITE" id="PS50297">
    <property type="entry name" value="ANK_REP_REGION"/>
    <property type="match status" value="4"/>
</dbReference>
<dbReference type="InterPro" id="IPR013083">
    <property type="entry name" value="Znf_RING/FYVE/PHD"/>
</dbReference>
<evidence type="ECO:0000256" key="2">
    <source>
        <dbReference type="ARBA" id="ARBA00023043"/>
    </source>
</evidence>
<feature type="repeat" description="ANK" evidence="3">
    <location>
        <begin position="370"/>
        <end position="402"/>
    </location>
</feature>
<dbReference type="InterPro" id="IPR011011">
    <property type="entry name" value="Znf_FYVE_PHD"/>
</dbReference>
<dbReference type="PANTHER" id="PTHR24201">
    <property type="entry name" value="ANK_REP_REGION DOMAIN-CONTAINING PROTEIN"/>
    <property type="match status" value="1"/>
</dbReference>
<reference evidence="6 7" key="1">
    <citation type="submission" date="2023-11" db="EMBL/GenBank/DDBJ databases">
        <authorList>
            <person name="Okamura Y."/>
        </authorList>
    </citation>
    <scope>NUCLEOTIDE SEQUENCE [LARGE SCALE GENOMIC DNA]</scope>
</reference>
<feature type="compositionally biased region" description="Polar residues" evidence="5">
    <location>
        <begin position="918"/>
        <end position="931"/>
    </location>
</feature>
<keyword evidence="1" id="KW-0677">Repeat</keyword>
<dbReference type="InterPro" id="IPR002110">
    <property type="entry name" value="Ankyrin_rpt"/>
</dbReference>
<feature type="region of interest" description="Disordered" evidence="5">
    <location>
        <begin position="646"/>
        <end position="706"/>
    </location>
</feature>
<feature type="compositionally biased region" description="Polar residues" evidence="5">
    <location>
        <begin position="940"/>
        <end position="955"/>
    </location>
</feature>
<dbReference type="PROSITE" id="PS50088">
    <property type="entry name" value="ANK_REPEAT"/>
    <property type="match status" value="4"/>
</dbReference>
<proteinExistence type="predicted"/>
<evidence type="ECO:0000256" key="3">
    <source>
        <dbReference type="PROSITE-ProRule" id="PRU00023"/>
    </source>
</evidence>
<dbReference type="SMART" id="SM00248">
    <property type="entry name" value="ANK"/>
    <property type="match status" value="5"/>
</dbReference>
<gene>
    <name evidence="6" type="ORF">LNINA_LOCUS9556</name>
</gene>
<feature type="repeat" description="ANK" evidence="3">
    <location>
        <begin position="238"/>
        <end position="270"/>
    </location>
</feature>
<dbReference type="PANTHER" id="PTHR24201:SF13">
    <property type="entry name" value="ANKYRIN REPEAT DOMAIN-CONTAINING PROTEIN 6-LIKE"/>
    <property type="match status" value="1"/>
</dbReference>
<protein>
    <recommendedName>
        <fullName evidence="8">Ankyrin repeat domain-containing protein 6</fullName>
    </recommendedName>
</protein>
<dbReference type="SUPFAM" id="SSF57903">
    <property type="entry name" value="FYVE/PHD zinc finger"/>
    <property type="match status" value="1"/>
</dbReference>
<feature type="coiled-coil region" evidence="4">
    <location>
        <begin position="95"/>
        <end position="122"/>
    </location>
</feature>
<accession>A0AAV1JLF4</accession>
<keyword evidence="2 3" id="KW-0040">ANK repeat</keyword>
<evidence type="ECO:0000256" key="1">
    <source>
        <dbReference type="ARBA" id="ARBA00022737"/>
    </source>
</evidence>
<dbReference type="Gene3D" id="1.25.40.20">
    <property type="entry name" value="Ankyrin repeat-containing domain"/>
    <property type="match status" value="1"/>
</dbReference>
<feature type="region of interest" description="Disordered" evidence="5">
    <location>
        <begin position="1131"/>
        <end position="1168"/>
    </location>
</feature>
<comment type="caution">
    <text evidence="6">The sequence shown here is derived from an EMBL/GenBank/DDBJ whole genome shotgun (WGS) entry which is preliminary data.</text>
</comment>
<feature type="region of interest" description="Disordered" evidence="5">
    <location>
        <begin position="878"/>
        <end position="955"/>
    </location>
</feature>
<evidence type="ECO:0000313" key="7">
    <source>
        <dbReference type="Proteomes" id="UP001497472"/>
    </source>
</evidence>
<evidence type="ECO:0008006" key="8">
    <source>
        <dbReference type="Google" id="ProtNLM"/>
    </source>
</evidence>
<feature type="repeat" description="ANK" evidence="3">
    <location>
        <begin position="337"/>
        <end position="369"/>
    </location>
</feature>